<organism evidence="1 2">
    <name type="scientific">Thermococcus cleftensis (strain DSM 27260 / KACC 17922 / CL1)</name>
    <dbReference type="NCBI Taxonomy" id="163003"/>
    <lineage>
        <taxon>Archaea</taxon>
        <taxon>Methanobacteriati</taxon>
        <taxon>Methanobacteriota</taxon>
        <taxon>Thermococci</taxon>
        <taxon>Thermococcales</taxon>
        <taxon>Thermococcaceae</taxon>
        <taxon>Thermococcus</taxon>
    </lineage>
</organism>
<dbReference type="EMBL" id="CP003651">
    <property type="protein sequence ID" value="AFL95759.1"/>
    <property type="molecule type" value="Genomic_DNA"/>
</dbReference>
<proteinExistence type="predicted"/>
<dbReference type="SUPFAM" id="SSF50182">
    <property type="entry name" value="Sm-like ribonucleoproteins"/>
    <property type="match status" value="1"/>
</dbReference>
<dbReference type="KEGG" id="thm:CL1_1562"/>
<gene>
    <name evidence="1" type="ORF">CL1_1562</name>
</gene>
<protein>
    <submittedName>
        <fullName evidence="1">Uncharacterized protein</fullName>
    </submittedName>
</protein>
<dbReference type="AlphaFoldDB" id="I3ZVM5"/>
<dbReference type="RefSeq" id="WP_014789391.1">
    <property type="nucleotide sequence ID" value="NC_018015.1"/>
</dbReference>
<reference evidence="1 2" key="1">
    <citation type="journal article" date="2012" name="J. Bacteriol.">
        <title>Complete Genome Sequence of the Hyperthermophilic Archaeon Thermococcus sp. Strain CL1, Isolated from a Paralvinella sp. Polychaete Worm Collected from a Hydrothermal Vent.</title>
        <authorList>
            <person name="Jung J.H."/>
            <person name="Holden J.F."/>
            <person name="Seo D.H."/>
            <person name="Park K.H."/>
            <person name="Shin H."/>
            <person name="Ryu S."/>
            <person name="Lee J.H."/>
            <person name="Park C.S."/>
        </authorList>
    </citation>
    <scope>NUCLEOTIDE SEQUENCE [LARGE SCALE GENOMIC DNA]</scope>
    <source>
        <strain evidence="2">DSM 27260 / KACC 17922 / CL1</strain>
    </source>
</reference>
<keyword evidence="2" id="KW-1185">Reference proteome</keyword>
<dbReference type="InterPro" id="IPR010920">
    <property type="entry name" value="LSM_dom_sf"/>
</dbReference>
<dbReference type="HOGENOM" id="CLU_2766259_0_0_2"/>
<dbReference type="CDD" id="cd00600">
    <property type="entry name" value="Sm_like"/>
    <property type="match status" value="1"/>
</dbReference>
<dbReference type="Gene3D" id="2.30.30.100">
    <property type="match status" value="1"/>
</dbReference>
<accession>I3ZVM5</accession>
<evidence type="ECO:0000313" key="2">
    <source>
        <dbReference type="Proteomes" id="UP000006064"/>
    </source>
</evidence>
<dbReference type="STRING" id="163003.CL1_1562"/>
<name>I3ZVM5_THECF</name>
<evidence type="ECO:0000313" key="1">
    <source>
        <dbReference type="EMBL" id="AFL95759.1"/>
    </source>
</evidence>
<dbReference type="Proteomes" id="UP000006064">
    <property type="component" value="Chromosome"/>
</dbReference>
<dbReference type="GeneID" id="13037968"/>
<sequence length="71" mass="8101">MGEKQYLLDRTLEAWKGKRVALAVSNDHSFTGILKDFDEEVILLSDVVDIAGNRAKELIIKIDDLNWIMLL</sequence>
<dbReference type="OrthoDB" id="84581at2157"/>